<evidence type="ECO:0000313" key="7">
    <source>
        <dbReference type="Proteomes" id="UP000298774"/>
    </source>
</evidence>
<evidence type="ECO:0000256" key="3">
    <source>
        <dbReference type="SAM" id="SignalP"/>
    </source>
</evidence>
<feature type="signal peptide" evidence="3">
    <location>
        <begin position="1"/>
        <end position="29"/>
    </location>
</feature>
<dbReference type="Proteomes" id="UP001277471">
    <property type="component" value="Unassembled WGS sequence"/>
</dbReference>
<evidence type="ECO:0000313" key="6">
    <source>
        <dbReference type="EMBL" id="QCO13045.1"/>
    </source>
</evidence>
<comment type="function">
    <text evidence="1">May be required for disulfide bond formation in some proteins.</text>
</comment>
<keyword evidence="6" id="KW-0614">Plasmid</keyword>
<evidence type="ECO:0000256" key="2">
    <source>
        <dbReference type="ARBA" id="ARBA00005791"/>
    </source>
</evidence>
<accession>A0A4D8QQA0</accession>
<geneLocation type="plasmid" evidence="6 7">
    <name>p3</name>
</geneLocation>
<dbReference type="EMBL" id="CP032342">
    <property type="protein sequence ID" value="QCO13045.1"/>
    <property type="molecule type" value="Genomic_DNA"/>
</dbReference>
<keyword evidence="3" id="KW-0732">Signal</keyword>
<feature type="chain" id="PRO_5020817288" evidence="3">
    <location>
        <begin position="30"/>
        <end position="216"/>
    </location>
</feature>
<dbReference type="Gene3D" id="3.40.30.10">
    <property type="entry name" value="Glutaredoxin"/>
    <property type="match status" value="1"/>
</dbReference>
<reference evidence="5 8" key="2">
    <citation type="submission" date="2023-11" db="EMBL/GenBank/DDBJ databases">
        <title>MicrobeMod: A computational toolkit for identifying prokaryotic methylation and restriction-modification with nanopore sequencing.</title>
        <authorList>
            <person name="Crits-Christoph A."/>
            <person name="Kang S.C."/>
            <person name="Lee H."/>
            <person name="Ostrov N."/>
        </authorList>
    </citation>
    <scope>NUCLEOTIDE SEQUENCE [LARGE SCALE GENOMIC DNA]</scope>
    <source>
        <strain evidence="5 8">ATCC 29145</strain>
    </source>
</reference>
<dbReference type="InterPro" id="IPR036249">
    <property type="entry name" value="Thioredoxin-like_sf"/>
</dbReference>
<dbReference type="SUPFAM" id="SSF52833">
    <property type="entry name" value="Thioredoxin-like"/>
    <property type="match status" value="1"/>
</dbReference>
<gene>
    <name evidence="6" type="ORF">D3868_26630</name>
    <name evidence="5" type="ORF">SIM66_02040</name>
</gene>
<evidence type="ECO:0000313" key="5">
    <source>
        <dbReference type="EMBL" id="MDX5949992.1"/>
    </source>
</evidence>
<dbReference type="RefSeq" id="WP_035681931.1">
    <property type="nucleotide sequence ID" value="NZ_CP032342.1"/>
</dbReference>
<dbReference type="AlphaFoldDB" id="A0A4D8QQA0"/>
<proteinExistence type="inferred from homology"/>
<evidence type="ECO:0000259" key="4">
    <source>
        <dbReference type="PROSITE" id="PS51352"/>
    </source>
</evidence>
<reference evidence="6 7" key="1">
    <citation type="submission" date="2018-09" db="EMBL/GenBank/DDBJ databases">
        <title>Whole genome based analysis of evolution and adaptive divergence in Indian and Brazilian strains of Azospirillum brasilense.</title>
        <authorList>
            <person name="Singh C."/>
            <person name="Tripathi A.K."/>
        </authorList>
    </citation>
    <scope>NUCLEOTIDE SEQUENCE [LARGE SCALE GENOMIC DNA]</scope>
    <source>
        <strain evidence="6 7">MTCC4038</strain>
        <plasmid evidence="6 7">p3</plasmid>
    </source>
</reference>
<evidence type="ECO:0000256" key="1">
    <source>
        <dbReference type="ARBA" id="ARBA00003565"/>
    </source>
</evidence>
<feature type="domain" description="Thioredoxin" evidence="4">
    <location>
        <begin position="31"/>
        <end position="214"/>
    </location>
</feature>
<dbReference type="EMBL" id="JAWXYC010000001">
    <property type="protein sequence ID" value="MDX5949992.1"/>
    <property type="molecule type" value="Genomic_DNA"/>
</dbReference>
<organism evidence="6 7">
    <name type="scientific">Azospirillum brasilense</name>
    <dbReference type="NCBI Taxonomy" id="192"/>
    <lineage>
        <taxon>Bacteria</taxon>
        <taxon>Pseudomonadati</taxon>
        <taxon>Pseudomonadota</taxon>
        <taxon>Alphaproteobacteria</taxon>
        <taxon>Rhodospirillales</taxon>
        <taxon>Azospirillaceae</taxon>
        <taxon>Azospirillum</taxon>
    </lineage>
</organism>
<dbReference type="InterPro" id="IPR013766">
    <property type="entry name" value="Thioredoxin_domain"/>
</dbReference>
<dbReference type="InterPro" id="IPR012336">
    <property type="entry name" value="Thioredoxin-like_fold"/>
</dbReference>
<protein>
    <submittedName>
        <fullName evidence="6">DsbA family protein</fullName>
    </submittedName>
</protein>
<sequence>MTVLPFNRRQAVALLGTIGLLAGGRMALAQSPAAAPAPAVPATATTPRVLGSPDAPVEVVEYASLTCHHCATFHNEVLPQVKKELIDTGKIRIVFRDFPLDQTALDAAVLARCVPPGRYFAILSVLFAKQDDWAHAKDPRESLARYGLLAGVPKETFEACLDDQALSDVILQSRLDGAEKHKIDSTPSFVIDGKTHKGVLSYEAFLNAVRPLLPPS</sequence>
<name>A0A4D8QQA0_AZOBR</name>
<dbReference type="PANTHER" id="PTHR13887:SF56">
    <property type="entry name" value="THIOREDOXIN-LIKE REDUCTASE RV2466C"/>
    <property type="match status" value="1"/>
</dbReference>
<dbReference type="Proteomes" id="UP000298774">
    <property type="component" value="Plasmid p3"/>
</dbReference>
<dbReference type="Pfam" id="PF13462">
    <property type="entry name" value="Thioredoxin_4"/>
    <property type="match status" value="1"/>
</dbReference>
<dbReference type="PANTHER" id="PTHR13887">
    <property type="entry name" value="GLUTATHIONE S-TRANSFERASE KAPPA"/>
    <property type="match status" value="1"/>
</dbReference>
<evidence type="ECO:0000313" key="8">
    <source>
        <dbReference type="Proteomes" id="UP001277471"/>
    </source>
</evidence>
<dbReference type="GeneID" id="56447603"/>
<comment type="similarity">
    <text evidence="2">Belongs to the thioredoxin family. DsbA subfamily.</text>
</comment>
<dbReference type="PROSITE" id="PS51352">
    <property type="entry name" value="THIOREDOXIN_2"/>
    <property type="match status" value="1"/>
</dbReference>
<keyword evidence="8" id="KW-1185">Reference proteome</keyword>